<dbReference type="InterPro" id="IPR029063">
    <property type="entry name" value="SAM-dependent_MTases_sf"/>
</dbReference>
<dbReference type="InParanoid" id="A0A162Q3K5"/>
<evidence type="ECO:0000259" key="2">
    <source>
        <dbReference type="Pfam" id="PF13649"/>
    </source>
</evidence>
<evidence type="ECO:0000256" key="1">
    <source>
        <dbReference type="SAM" id="MobiDB-lite"/>
    </source>
</evidence>
<dbReference type="EMBL" id="KV440972">
    <property type="protein sequence ID" value="OAD79706.1"/>
    <property type="molecule type" value="Genomic_DNA"/>
</dbReference>
<dbReference type="Proteomes" id="UP000077315">
    <property type="component" value="Unassembled WGS sequence"/>
</dbReference>
<dbReference type="AlphaFoldDB" id="A0A162Q3K5"/>
<feature type="domain" description="Methyltransferase" evidence="2">
    <location>
        <begin position="158"/>
        <end position="250"/>
    </location>
</feature>
<sequence>MGVVQSKRKWREPKSSSSHTGNHNGNNYSTGDTRSTSSSTLQSFVSMKHSTSLSSSITRTKCVRSNMHDKNSLAKPDPVSGISLSQRTPSRQSSTQTSTPEPPKAQNVFAAFQSNSYFLPKDWEVNDRHQALHFALKALYGDTVTSAVRQKFVKGARILDIECGNGFWIMDLATQYPECEFVGTAESTDNVPTNTLLPNVQFEIYTQRGPMPFEDNSVDVVHMRALGLSYTQENWSNVLREAYRILKPSGVVHIEEMLVTPTGTALIESFIDTVRNIIRSSGMNYDIALTQPLLLQNEGFQLVQKIKKKIYLASSPGKLGTEFTGVILRGFELSRAFLAPRMGLTEEDYVHRVEMVCAQCVRNDSHIYWFTNIGMKPSDSSSSSSYSS</sequence>
<reference evidence="4" key="1">
    <citation type="submission" date="2015-06" db="EMBL/GenBank/DDBJ databases">
        <title>Expansion of signal transduction pathways in fungi by whole-genome duplication.</title>
        <authorList>
            <consortium name="DOE Joint Genome Institute"/>
            <person name="Corrochano L.M."/>
            <person name="Kuo A."/>
            <person name="Marcet-Houben M."/>
            <person name="Polaino S."/>
            <person name="Salamov A."/>
            <person name="Villalobos J.M."/>
            <person name="Alvarez M.I."/>
            <person name="Avalos J."/>
            <person name="Benito E.P."/>
            <person name="Benoit I."/>
            <person name="Burger G."/>
            <person name="Camino L.P."/>
            <person name="Canovas D."/>
            <person name="Cerda-Olmedo E."/>
            <person name="Cheng J.-F."/>
            <person name="Dominguez A."/>
            <person name="Elias M."/>
            <person name="Eslava A.P."/>
            <person name="Glaser F."/>
            <person name="Grimwood J."/>
            <person name="Gutierrez G."/>
            <person name="Heitman J."/>
            <person name="Henrissat B."/>
            <person name="Iturriaga E.A."/>
            <person name="Lang B.F."/>
            <person name="Lavin J.L."/>
            <person name="Lee S."/>
            <person name="Li W."/>
            <person name="Lindquist E."/>
            <person name="Lopez-Garcia S."/>
            <person name="Luque E.M."/>
            <person name="Marcos A.T."/>
            <person name="Martin J."/>
            <person name="McCluskey K."/>
            <person name="Medina H.R."/>
            <person name="Miralles-Duran A."/>
            <person name="Miyazaki A."/>
            <person name="Munoz-Torres E."/>
            <person name="Oguiza J.A."/>
            <person name="Ohm R."/>
            <person name="Olmedo M."/>
            <person name="Orejas M."/>
            <person name="Ortiz-Castellanos L."/>
            <person name="Pisabarro A.G."/>
            <person name="Rodriguez-Romero J."/>
            <person name="Ruiz-Herrera J."/>
            <person name="Ruiz-Vazquez R."/>
            <person name="Sanz C."/>
            <person name="Schackwitz W."/>
            <person name="Schmutz J."/>
            <person name="Shahriari M."/>
            <person name="Shelest E."/>
            <person name="Silva-Franco F."/>
            <person name="Soanes D."/>
            <person name="Syed K."/>
            <person name="Tagua V.G."/>
            <person name="Talbot N.J."/>
            <person name="Thon M."/>
            <person name="De vries R.P."/>
            <person name="Wiebenga A."/>
            <person name="Yadav J.S."/>
            <person name="Braun E.L."/>
            <person name="Baker S."/>
            <person name="Garre V."/>
            <person name="Horwitz B."/>
            <person name="Torres-Martinez S."/>
            <person name="Idnurm A."/>
            <person name="Herrera-Estrella A."/>
            <person name="Gabaldon T."/>
            <person name="Grigoriev I.V."/>
        </authorList>
    </citation>
    <scope>NUCLEOTIDE SEQUENCE [LARGE SCALE GENOMIC DNA]</scope>
    <source>
        <strain evidence="4">NRRL 1555(-)</strain>
    </source>
</reference>
<dbReference type="VEuPathDB" id="FungiDB:PHYBLDRAFT_58752"/>
<feature type="compositionally biased region" description="Basic residues" evidence="1">
    <location>
        <begin position="1"/>
        <end position="11"/>
    </location>
</feature>
<dbReference type="Gene3D" id="3.40.50.150">
    <property type="entry name" value="Vaccinia Virus protein VP39"/>
    <property type="match status" value="1"/>
</dbReference>
<feature type="compositionally biased region" description="Low complexity" evidence="1">
    <location>
        <begin position="85"/>
        <end position="99"/>
    </location>
</feature>
<dbReference type="InterPro" id="IPR041698">
    <property type="entry name" value="Methyltransf_25"/>
</dbReference>
<evidence type="ECO:0000313" key="4">
    <source>
        <dbReference type="Proteomes" id="UP000077315"/>
    </source>
</evidence>
<name>A0A162Q3K5_PHYB8</name>
<gene>
    <name evidence="3" type="ORF">PHYBLDRAFT_58752</name>
</gene>
<feature type="compositionally biased region" description="Polar residues" evidence="1">
    <location>
        <begin position="48"/>
        <end position="59"/>
    </location>
</feature>
<dbReference type="STRING" id="763407.A0A162Q3K5"/>
<evidence type="ECO:0000313" key="3">
    <source>
        <dbReference type="EMBL" id="OAD79706.1"/>
    </source>
</evidence>
<feature type="compositionally biased region" description="Low complexity" evidence="1">
    <location>
        <begin position="15"/>
        <end position="46"/>
    </location>
</feature>
<dbReference type="OrthoDB" id="2013972at2759"/>
<accession>A0A162Q3K5</accession>
<dbReference type="SUPFAM" id="SSF53335">
    <property type="entry name" value="S-adenosyl-L-methionine-dependent methyltransferases"/>
    <property type="match status" value="1"/>
</dbReference>
<keyword evidence="4" id="KW-1185">Reference proteome</keyword>
<dbReference type="PANTHER" id="PTHR43591:SF24">
    <property type="entry name" value="2-METHOXY-6-POLYPRENYL-1,4-BENZOQUINOL METHYLASE, MITOCHONDRIAL"/>
    <property type="match status" value="1"/>
</dbReference>
<protein>
    <recommendedName>
        <fullName evidence="2">Methyltransferase domain-containing protein</fullName>
    </recommendedName>
</protein>
<dbReference type="PANTHER" id="PTHR43591">
    <property type="entry name" value="METHYLTRANSFERASE"/>
    <property type="match status" value="1"/>
</dbReference>
<dbReference type="PROSITE" id="PS50007">
    <property type="entry name" value="PIPLC_X_DOMAIN"/>
    <property type="match status" value="1"/>
</dbReference>
<proteinExistence type="predicted"/>
<feature type="region of interest" description="Disordered" evidence="1">
    <location>
        <begin position="1"/>
        <end position="104"/>
    </location>
</feature>
<organism evidence="3 4">
    <name type="scientific">Phycomyces blakesleeanus (strain ATCC 8743b / DSM 1359 / FGSC 10004 / NBRC 33097 / NRRL 1555)</name>
    <dbReference type="NCBI Taxonomy" id="763407"/>
    <lineage>
        <taxon>Eukaryota</taxon>
        <taxon>Fungi</taxon>
        <taxon>Fungi incertae sedis</taxon>
        <taxon>Mucoromycota</taxon>
        <taxon>Mucoromycotina</taxon>
        <taxon>Mucoromycetes</taxon>
        <taxon>Mucorales</taxon>
        <taxon>Phycomycetaceae</taxon>
        <taxon>Phycomyces</taxon>
    </lineage>
</organism>
<dbReference type="RefSeq" id="XP_018297746.1">
    <property type="nucleotide sequence ID" value="XM_018440380.1"/>
</dbReference>
<dbReference type="GO" id="GO:0008168">
    <property type="term" value="F:methyltransferase activity"/>
    <property type="evidence" value="ECO:0007669"/>
    <property type="project" value="TreeGrafter"/>
</dbReference>
<dbReference type="Pfam" id="PF13649">
    <property type="entry name" value="Methyltransf_25"/>
    <property type="match status" value="1"/>
</dbReference>
<dbReference type="CDD" id="cd02440">
    <property type="entry name" value="AdoMet_MTases"/>
    <property type="match status" value="1"/>
</dbReference>
<dbReference type="GeneID" id="29001286"/>